<keyword evidence="2" id="KW-1185">Reference proteome</keyword>
<evidence type="ECO:0000313" key="1">
    <source>
        <dbReference type="EMBL" id="KAF2744054.1"/>
    </source>
</evidence>
<gene>
    <name evidence="1" type="ORF">M011DRAFT_195972</name>
</gene>
<evidence type="ECO:0000313" key="2">
    <source>
        <dbReference type="Proteomes" id="UP000799440"/>
    </source>
</evidence>
<organism evidence="1 2">
    <name type="scientific">Sporormia fimetaria CBS 119925</name>
    <dbReference type="NCBI Taxonomy" id="1340428"/>
    <lineage>
        <taxon>Eukaryota</taxon>
        <taxon>Fungi</taxon>
        <taxon>Dikarya</taxon>
        <taxon>Ascomycota</taxon>
        <taxon>Pezizomycotina</taxon>
        <taxon>Dothideomycetes</taxon>
        <taxon>Pleosporomycetidae</taxon>
        <taxon>Pleosporales</taxon>
        <taxon>Sporormiaceae</taxon>
        <taxon>Sporormia</taxon>
    </lineage>
</organism>
<proteinExistence type="predicted"/>
<dbReference type="Proteomes" id="UP000799440">
    <property type="component" value="Unassembled WGS sequence"/>
</dbReference>
<reference evidence="1" key="1">
    <citation type="journal article" date="2020" name="Stud. Mycol.">
        <title>101 Dothideomycetes genomes: a test case for predicting lifestyles and emergence of pathogens.</title>
        <authorList>
            <person name="Haridas S."/>
            <person name="Albert R."/>
            <person name="Binder M."/>
            <person name="Bloem J."/>
            <person name="Labutti K."/>
            <person name="Salamov A."/>
            <person name="Andreopoulos B."/>
            <person name="Baker S."/>
            <person name="Barry K."/>
            <person name="Bills G."/>
            <person name="Bluhm B."/>
            <person name="Cannon C."/>
            <person name="Castanera R."/>
            <person name="Culley D."/>
            <person name="Daum C."/>
            <person name="Ezra D."/>
            <person name="Gonzalez J."/>
            <person name="Henrissat B."/>
            <person name="Kuo A."/>
            <person name="Liang C."/>
            <person name="Lipzen A."/>
            <person name="Lutzoni F."/>
            <person name="Magnuson J."/>
            <person name="Mondo S."/>
            <person name="Nolan M."/>
            <person name="Ohm R."/>
            <person name="Pangilinan J."/>
            <person name="Park H.-J."/>
            <person name="Ramirez L."/>
            <person name="Alfaro M."/>
            <person name="Sun H."/>
            <person name="Tritt A."/>
            <person name="Yoshinaga Y."/>
            <person name="Zwiers L.-H."/>
            <person name="Turgeon B."/>
            <person name="Goodwin S."/>
            <person name="Spatafora J."/>
            <person name="Crous P."/>
            <person name="Grigoriev I."/>
        </authorList>
    </citation>
    <scope>NUCLEOTIDE SEQUENCE</scope>
    <source>
        <strain evidence="1">CBS 119925</strain>
    </source>
</reference>
<name>A0A6A6V2T9_9PLEO</name>
<protein>
    <submittedName>
        <fullName evidence="1">Uncharacterized protein</fullName>
    </submittedName>
</protein>
<sequence length="152" mass="17339">MTPKTQQQLQLCEYQYKQDHHDFFPRVLPLPHRLRLPRPMSVRQVALVLLLLASLRLRFSLSAGLEDRLVGVEDPRVAKASRAGLAKPCRLEIIAGNRHYLTSFFSSAEFERVETGRGKVGDGVWYGHAGTWISLLGRFYLLNLIFLDGCFI</sequence>
<accession>A0A6A6V2T9</accession>
<dbReference type="EMBL" id="MU006591">
    <property type="protein sequence ID" value="KAF2744054.1"/>
    <property type="molecule type" value="Genomic_DNA"/>
</dbReference>
<dbReference type="AlphaFoldDB" id="A0A6A6V2T9"/>